<dbReference type="InterPro" id="IPR049438">
    <property type="entry name" value="TreT_GT1"/>
</dbReference>
<evidence type="ECO:0000256" key="2">
    <source>
        <dbReference type="ARBA" id="ARBA00011738"/>
    </source>
</evidence>
<comment type="subunit">
    <text evidence="2">Homodimer.</text>
</comment>
<feature type="compositionally biased region" description="Polar residues" evidence="7">
    <location>
        <begin position="146"/>
        <end position="168"/>
    </location>
</feature>
<feature type="compositionally biased region" description="Basic and acidic residues" evidence="7">
    <location>
        <begin position="90"/>
        <end position="101"/>
    </location>
</feature>
<dbReference type="EMBL" id="JAUTDP010000015">
    <property type="protein sequence ID" value="KAK3388682.1"/>
    <property type="molecule type" value="Genomic_DNA"/>
</dbReference>
<keyword evidence="4" id="KW-0328">Glycosyltransferase</keyword>
<dbReference type="AlphaFoldDB" id="A0AAE0NVU3"/>
<sequence>MSWSAGSSGLGVDRELEQAENDDSAAAIAAIAFKDPFADTTPRHPAASSTDNASSRSGTKSPSPLHNVGPPGTLHPTPSLGVQQLLSDLQPRDPLSDHRTPEPLGSDTVAYNNTSSSEEVLRSLQHHTSSKLPPVPQQLQEQQQLDHTQANTGQYTHPSGDNTQTYDTPSAAHHHHSLKPIATAIMAFEKARKFSTGTSVHRKRQMSTLVEKEGHFGPALTTLYLGISAVFSDDHTAVVALAIHDTIYLVDFSVKHIELDDALKMGEDLIADYVISEVQKYEHENFSKFIGAGLPTTLKYMSPTLCSRLWLELDIVPIVMRPDDEHKEKTFWDVKRVDEQADSMARKCIMNFGPSLVPLLQVGFRGIVQTDAGFRAHLTTVQNHKDTCSPATWETTLTYAKKLRANKTKIAFFSSTPQGGGVALMRHALVRFARLLGVDLTWYVPKPRPGVFRITKNIHNILQGVSHPDQRVSADEKQAIIDWINENASRYWFSEGGPLRAPEEGGADIVVIDDPQMPGLIPLIKKYTPDRPVLYRSHIQIRSDLVAKAGSPQADIWDFLWSNIQGCDMFISHPIPIFVPHNVPREKVVYFPATTDWLDGLNKHLNHWDSGYYGHLYNVACHSQRMTELNWPARKYIIQVARFDPSKGIPTVIDSYAEFRRRCDKANITDVPQLVVCGNGSVDDPDASLIYDQTMAQLETYYPDLVRDVSVMRLDPNDQLINTLLANAHVVLQLSTREGFEVKVSEALHAGRPVIVSNVGGIPLQVKDKVNGFLVSPGDWRAVAGHLMELFTDDELWKKMSHAARTGVSDEVGTVGNALGWFYLAAKWTEVGVEKNGKGGLKGSEKWVNDMAREEAGYFYTQGENRLPRHFTQRKPESESESKDLPIHEKKAEVTA</sequence>
<comment type="caution">
    <text evidence="10">The sequence shown here is derived from an EMBL/GenBank/DDBJ whole genome shotgun (WGS) entry which is preliminary data.</text>
</comment>
<evidence type="ECO:0000259" key="9">
    <source>
        <dbReference type="Pfam" id="PF21269"/>
    </source>
</evidence>
<dbReference type="InterPro" id="IPR001296">
    <property type="entry name" value="Glyco_trans_1"/>
</dbReference>
<feature type="region of interest" description="Disordered" evidence="7">
    <location>
        <begin position="869"/>
        <end position="896"/>
    </location>
</feature>
<dbReference type="CDD" id="cd03792">
    <property type="entry name" value="GT4_trehalose_phosphorylase"/>
    <property type="match status" value="1"/>
</dbReference>
<feature type="region of interest" description="Disordered" evidence="7">
    <location>
        <begin position="1"/>
        <end position="23"/>
    </location>
</feature>
<evidence type="ECO:0000259" key="8">
    <source>
        <dbReference type="Pfam" id="PF00534"/>
    </source>
</evidence>
<evidence type="ECO:0000256" key="7">
    <source>
        <dbReference type="SAM" id="MobiDB-lite"/>
    </source>
</evidence>
<reference evidence="10" key="1">
    <citation type="journal article" date="2023" name="Mol. Phylogenet. Evol.">
        <title>Genome-scale phylogeny and comparative genomics of the fungal order Sordariales.</title>
        <authorList>
            <person name="Hensen N."/>
            <person name="Bonometti L."/>
            <person name="Westerberg I."/>
            <person name="Brannstrom I.O."/>
            <person name="Guillou S."/>
            <person name="Cros-Aarteil S."/>
            <person name="Calhoun S."/>
            <person name="Haridas S."/>
            <person name="Kuo A."/>
            <person name="Mondo S."/>
            <person name="Pangilinan J."/>
            <person name="Riley R."/>
            <person name="LaButti K."/>
            <person name="Andreopoulos B."/>
            <person name="Lipzen A."/>
            <person name="Chen C."/>
            <person name="Yan M."/>
            <person name="Daum C."/>
            <person name="Ng V."/>
            <person name="Clum A."/>
            <person name="Steindorff A."/>
            <person name="Ohm R.A."/>
            <person name="Martin F."/>
            <person name="Silar P."/>
            <person name="Natvig D.O."/>
            <person name="Lalanne C."/>
            <person name="Gautier V."/>
            <person name="Ament-Velasquez S.L."/>
            <person name="Kruys A."/>
            <person name="Hutchinson M.I."/>
            <person name="Powell A.J."/>
            <person name="Barry K."/>
            <person name="Miller A.N."/>
            <person name="Grigoriev I.V."/>
            <person name="Debuchy R."/>
            <person name="Gladieux P."/>
            <person name="Hiltunen Thoren M."/>
            <person name="Johannesson H."/>
        </authorList>
    </citation>
    <scope>NUCLEOTIDE SEQUENCE</scope>
    <source>
        <strain evidence="10">FGSC 1904</strain>
    </source>
</reference>
<evidence type="ECO:0000256" key="5">
    <source>
        <dbReference type="ARBA" id="ARBA00022679"/>
    </source>
</evidence>
<keyword evidence="6" id="KW-0119">Carbohydrate metabolism</keyword>
<evidence type="ECO:0000256" key="6">
    <source>
        <dbReference type="ARBA" id="ARBA00023277"/>
    </source>
</evidence>
<dbReference type="GO" id="GO:0016757">
    <property type="term" value="F:glycosyltransferase activity"/>
    <property type="evidence" value="ECO:0007669"/>
    <property type="project" value="UniProtKB-KW"/>
</dbReference>
<keyword evidence="5" id="KW-0808">Transferase</keyword>
<reference evidence="10" key="2">
    <citation type="submission" date="2023-07" db="EMBL/GenBank/DDBJ databases">
        <authorList>
            <consortium name="Lawrence Berkeley National Laboratory"/>
            <person name="Haridas S."/>
            <person name="Hensen N."/>
            <person name="Bonometti L."/>
            <person name="Westerberg I."/>
            <person name="Brannstrom I.O."/>
            <person name="Guillou S."/>
            <person name="Cros-Aarteil S."/>
            <person name="Calhoun S."/>
            <person name="Kuo A."/>
            <person name="Mondo S."/>
            <person name="Pangilinan J."/>
            <person name="Riley R."/>
            <person name="LaButti K."/>
            <person name="Andreopoulos B."/>
            <person name="Lipzen A."/>
            <person name="Chen C."/>
            <person name="Yanf M."/>
            <person name="Daum C."/>
            <person name="Ng V."/>
            <person name="Clum A."/>
            <person name="Steindorff A."/>
            <person name="Ohm R."/>
            <person name="Martin F."/>
            <person name="Silar P."/>
            <person name="Natvig D."/>
            <person name="Lalanne C."/>
            <person name="Gautier V."/>
            <person name="Ament-velasquez S.L."/>
            <person name="Kruys A."/>
            <person name="Hutchinson M.I."/>
            <person name="Powell A.J."/>
            <person name="Barry K."/>
            <person name="Miller A.N."/>
            <person name="Grigoriev I.V."/>
            <person name="Debuchy R."/>
            <person name="Gladieux P."/>
            <person name="Thoren M.H."/>
            <person name="Johannesson H."/>
        </authorList>
    </citation>
    <scope>NUCLEOTIDE SEQUENCE</scope>
    <source>
        <strain evidence="10">FGSC 1904</strain>
    </source>
</reference>
<dbReference type="SUPFAM" id="SSF53756">
    <property type="entry name" value="UDP-Glycosyltransferase/glycogen phosphorylase"/>
    <property type="match status" value="1"/>
</dbReference>
<keyword evidence="11" id="KW-1185">Reference proteome</keyword>
<accession>A0AAE0NVU3</accession>
<proteinExistence type="inferred from homology"/>
<protein>
    <submittedName>
        <fullName evidence="10">Trehalose synthase</fullName>
    </submittedName>
</protein>
<organism evidence="10 11">
    <name type="scientific">Sordaria brevicollis</name>
    <dbReference type="NCBI Taxonomy" id="83679"/>
    <lineage>
        <taxon>Eukaryota</taxon>
        <taxon>Fungi</taxon>
        <taxon>Dikarya</taxon>
        <taxon>Ascomycota</taxon>
        <taxon>Pezizomycotina</taxon>
        <taxon>Sordariomycetes</taxon>
        <taxon>Sordariomycetidae</taxon>
        <taxon>Sordariales</taxon>
        <taxon>Sordariaceae</taxon>
        <taxon>Sordaria</taxon>
    </lineage>
</organism>
<evidence type="ECO:0000256" key="3">
    <source>
        <dbReference type="ARBA" id="ARBA00022526"/>
    </source>
</evidence>
<dbReference type="Pfam" id="PF21269">
    <property type="entry name" value="TreT_GT1"/>
    <property type="match status" value="1"/>
</dbReference>
<feature type="domain" description="Glycosyl transferase family 1" evidence="8">
    <location>
        <begin position="634"/>
        <end position="805"/>
    </location>
</feature>
<dbReference type="PANTHER" id="PTHR47779:SF1">
    <property type="entry name" value="SYNTHASE (CCG-9), PUTATIVE (AFU_ORTHOLOGUE AFUA_3G12100)-RELATED"/>
    <property type="match status" value="1"/>
</dbReference>
<evidence type="ECO:0000313" key="10">
    <source>
        <dbReference type="EMBL" id="KAK3388682.1"/>
    </source>
</evidence>
<gene>
    <name evidence="10" type="ORF">B0T20DRAFT_99879</name>
</gene>
<keyword evidence="3" id="KW-0313">Glucose metabolism</keyword>
<name>A0AAE0NVU3_SORBR</name>
<feature type="compositionally biased region" description="Polar residues" evidence="7">
    <location>
        <begin position="47"/>
        <end position="64"/>
    </location>
</feature>
<evidence type="ECO:0000313" key="11">
    <source>
        <dbReference type="Proteomes" id="UP001281003"/>
    </source>
</evidence>
<dbReference type="Proteomes" id="UP001281003">
    <property type="component" value="Unassembled WGS sequence"/>
</dbReference>
<evidence type="ECO:0000256" key="1">
    <source>
        <dbReference type="ARBA" id="ARBA00009481"/>
    </source>
</evidence>
<dbReference type="InterPro" id="IPR052078">
    <property type="entry name" value="Trehalose_Metab_GTase"/>
</dbReference>
<evidence type="ECO:0000256" key="4">
    <source>
        <dbReference type="ARBA" id="ARBA00022676"/>
    </source>
</evidence>
<feature type="compositionally biased region" description="Basic and acidic residues" evidence="7">
    <location>
        <begin position="874"/>
        <end position="896"/>
    </location>
</feature>
<feature type="domain" description="Trehalose synthase N-terminal" evidence="9">
    <location>
        <begin position="413"/>
        <end position="573"/>
    </location>
</feature>
<feature type="compositionally biased region" description="Polar residues" evidence="7">
    <location>
        <begin position="109"/>
        <end position="118"/>
    </location>
</feature>
<dbReference type="Gene3D" id="3.40.50.2000">
    <property type="entry name" value="Glycogen Phosphorylase B"/>
    <property type="match status" value="2"/>
</dbReference>
<feature type="region of interest" description="Disordered" evidence="7">
    <location>
        <begin position="36"/>
        <end position="175"/>
    </location>
</feature>
<dbReference type="Pfam" id="PF00534">
    <property type="entry name" value="Glycos_transf_1"/>
    <property type="match status" value="1"/>
</dbReference>
<comment type="similarity">
    <text evidence="1">Belongs to the glycosyltransferase group 1 family. Glycosyltransferase 4 subfamily.</text>
</comment>
<dbReference type="GO" id="GO:0006006">
    <property type="term" value="P:glucose metabolic process"/>
    <property type="evidence" value="ECO:0007669"/>
    <property type="project" value="UniProtKB-KW"/>
</dbReference>
<dbReference type="PANTHER" id="PTHR47779">
    <property type="entry name" value="SYNTHASE (CCG-9), PUTATIVE (AFU_ORTHOLOGUE AFUA_3G12100)-RELATED"/>
    <property type="match status" value="1"/>
</dbReference>